<feature type="region of interest" description="Disordered" evidence="6">
    <location>
        <begin position="87"/>
        <end position="142"/>
    </location>
</feature>
<dbReference type="Pfam" id="PF04024">
    <property type="entry name" value="PspC"/>
    <property type="match status" value="1"/>
</dbReference>
<evidence type="ECO:0000256" key="1">
    <source>
        <dbReference type="ARBA" id="ARBA00004162"/>
    </source>
</evidence>
<keyword evidence="2" id="KW-1003">Cell membrane</keyword>
<gene>
    <name evidence="9" type="ORF">Mco01_77350</name>
</gene>
<evidence type="ECO:0000256" key="3">
    <source>
        <dbReference type="ARBA" id="ARBA00022692"/>
    </source>
</evidence>
<feature type="transmembrane region" description="Helical" evidence="7">
    <location>
        <begin position="39"/>
        <end position="62"/>
    </location>
</feature>
<dbReference type="PANTHER" id="PTHR33885">
    <property type="entry name" value="PHAGE SHOCK PROTEIN C"/>
    <property type="match status" value="1"/>
</dbReference>
<keyword evidence="10" id="KW-1185">Reference proteome</keyword>
<feature type="compositionally biased region" description="Low complexity" evidence="6">
    <location>
        <begin position="101"/>
        <end position="111"/>
    </location>
</feature>
<proteinExistence type="predicted"/>
<dbReference type="EMBL" id="BOOC01000071">
    <property type="protein sequence ID" value="GIH44735.1"/>
    <property type="molecule type" value="Genomic_DNA"/>
</dbReference>
<accession>A0ABQ4GCC8</accession>
<keyword evidence="3 7" id="KW-0812">Transmembrane</keyword>
<evidence type="ECO:0000259" key="8">
    <source>
        <dbReference type="Pfam" id="PF04024"/>
    </source>
</evidence>
<evidence type="ECO:0000256" key="2">
    <source>
        <dbReference type="ARBA" id="ARBA00022475"/>
    </source>
</evidence>
<keyword evidence="5 7" id="KW-0472">Membrane</keyword>
<name>A0ABQ4GCC8_9ACTN</name>
<dbReference type="InterPro" id="IPR007168">
    <property type="entry name" value="Phageshock_PspC_N"/>
</dbReference>
<evidence type="ECO:0000256" key="6">
    <source>
        <dbReference type="SAM" id="MobiDB-lite"/>
    </source>
</evidence>
<protein>
    <recommendedName>
        <fullName evidence="8">Phage shock protein PspC N-terminal domain-containing protein</fullName>
    </recommendedName>
</protein>
<keyword evidence="4 7" id="KW-1133">Transmembrane helix</keyword>
<evidence type="ECO:0000313" key="9">
    <source>
        <dbReference type="EMBL" id="GIH44735.1"/>
    </source>
</evidence>
<dbReference type="InterPro" id="IPR052027">
    <property type="entry name" value="PspC"/>
</dbReference>
<dbReference type="PANTHER" id="PTHR33885:SF3">
    <property type="entry name" value="PHAGE SHOCK PROTEIN C"/>
    <property type="match status" value="1"/>
</dbReference>
<evidence type="ECO:0000256" key="7">
    <source>
        <dbReference type="SAM" id="Phobius"/>
    </source>
</evidence>
<comment type="caution">
    <text evidence="9">The sequence shown here is derived from an EMBL/GenBank/DDBJ whole genome shotgun (WGS) entry which is preliminary data.</text>
</comment>
<organism evidence="9 10">
    <name type="scientific">Microbispora corallina</name>
    <dbReference type="NCBI Taxonomy" id="83302"/>
    <lineage>
        <taxon>Bacteria</taxon>
        <taxon>Bacillati</taxon>
        <taxon>Actinomycetota</taxon>
        <taxon>Actinomycetes</taxon>
        <taxon>Streptosporangiales</taxon>
        <taxon>Streptosporangiaceae</taxon>
        <taxon>Microbispora</taxon>
    </lineage>
</organism>
<evidence type="ECO:0000313" key="10">
    <source>
        <dbReference type="Proteomes" id="UP000603904"/>
    </source>
</evidence>
<feature type="domain" description="Phage shock protein PspC N-terminal" evidence="8">
    <location>
        <begin position="8"/>
        <end position="65"/>
    </location>
</feature>
<sequence>MNTNGSGKQLQRTRNGRIIAGVCSGVGEYIGVDPNILRLALAVASFFGGLGIGVYAVAWLLLPEEGRHGSIVQDLIDKNKDGHVWQDVKSKWDQAQSGWNQAPRAPQAPQPTHQGSGYEQHPYGRPSAPGPDATRPEDGPQA</sequence>
<reference evidence="9 10" key="1">
    <citation type="submission" date="2021-01" db="EMBL/GenBank/DDBJ databases">
        <title>Whole genome shotgun sequence of Microbispora corallina NBRC 16416.</title>
        <authorList>
            <person name="Komaki H."/>
            <person name="Tamura T."/>
        </authorList>
    </citation>
    <scope>NUCLEOTIDE SEQUENCE [LARGE SCALE GENOMIC DNA]</scope>
    <source>
        <strain evidence="9 10">NBRC 16416</strain>
    </source>
</reference>
<comment type="subcellular location">
    <subcellularLocation>
        <location evidence="1">Cell membrane</location>
        <topology evidence="1">Single-pass membrane protein</topology>
    </subcellularLocation>
</comment>
<evidence type="ECO:0000256" key="5">
    <source>
        <dbReference type="ARBA" id="ARBA00023136"/>
    </source>
</evidence>
<dbReference type="Proteomes" id="UP000603904">
    <property type="component" value="Unassembled WGS sequence"/>
</dbReference>
<evidence type="ECO:0000256" key="4">
    <source>
        <dbReference type="ARBA" id="ARBA00022989"/>
    </source>
</evidence>